<keyword evidence="1" id="KW-1133">Transmembrane helix</keyword>
<dbReference type="EMBL" id="CP060696">
    <property type="protein sequence ID" value="QNO17533.1"/>
    <property type="molecule type" value="Genomic_DNA"/>
</dbReference>
<organism evidence="2 3">
    <name type="scientific">Caproicibacterium amylolyticum</name>
    <dbReference type="NCBI Taxonomy" id="2766537"/>
    <lineage>
        <taxon>Bacteria</taxon>
        <taxon>Bacillati</taxon>
        <taxon>Bacillota</taxon>
        <taxon>Clostridia</taxon>
        <taxon>Eubacteriales</taxon>
        <taxon>Oscillospiraceae</taxon>
        <taxon>Caproicibacterium</taxon>
    </lineage>
</organism>
<feature type="transmembrane region" description="Helical" evidence="1">
    <location>
        <begin position="40"/>
        <end position="60"/>
    </location>
</feature>
<name>A0A7G9WFS1_9FIRM</name>
<evidence type="ECO:0000256" key="1">
    <source>
        <dbReference type="SAM" id="Phobius"/>
    </source>
</evidence>
<reference evidence="2 3" key="1">
    <citation type="submission" date="2020-08" db="EMBL/GenBank/DDBJ databases">
        <authorList>
            <person name="Ren C."/>
            <person name="Gu Y."/>
            <person name="Xu Y."/>
        </authorList>
    </citation>
    <scope>NUCLEOTIDE SEQUENCE [LARGE SCALE GENOMIC DNA]</scope>
    <source>
        <strain evidence="2 3">LBM18003</strain>
    </source>
</reference>
<keyword evidence="3" id="KW-1185">Reference proteome</keyword>
<dbReference type="AlphaFoldDB" id="A0A7G9WFS1"/>
<dbReference type="Proteomes" id="UP000516046">
    <property type="component" value="Chromosome"/>
</dbReference>
<evidence type="ECO:0008006" key="4">
    <source>
        <dbReference type="Google" id="ProtNLM"/>
    </source>
</evidence>
<keyword evidence="1" id="KW-0812">Transmembrane</keyword>
<protein>
    <recommendedName>
        <fullName evidence="4">Transmembrane Fragile-X-F protein</fullName>
    </recommendedName>
</protein>
<evidence type="ECO:0000313" key="2">
    <source>
        <dbReference type="EMBL" id="QNO17533.1"/>
    </source>
</evidence>
<keyword evidence="1" id="KW-0472">Membrane</keyword>
<sequence length="65" mass="7342">MKKQRKKAGLGFISTLTLLFIVLKLTGLVHWPWIWVLSPVWISGVLAIAAFSIILIVGRIKKGKW</sequence>
<accession>A0A7G9WFS1</accession>
<dbReference type="KEGG" id="caml:H6X83_11410"/>
<evidence type="ECO:0000313" key="3">
    <source>
        <dbReference type="Proteomes" id="UP000516046"/>
    </source>
</evidence>
<gene>
    <name evidence="2" type="ORF">H6X83_11410</name>
</gene>
<dbReference type="RefSeq" id="WP_212506603.1">
    <property type="nucleotide sequence ID" value="NZ_CP060696.1"/>
</dbReference>
<feature type="transmembrane region" description="Helical" evidence="1">
    <location>
        <begin position="12"/>
        <end position="34"/>
    </location>
</feature>
<proteinExistence type="predicted"/>